<dbReference type="EMBL" id="JBEGCJ010000004">
    <property type="protein sequence ID" value="MEQ6917889.1"/>
    <property type="molecule type" value="Genomic_DNA"/>
</dbReference>
<dbReference type="Proteomes" id="UP001442468">
    <property type="component" value="Unassembled WGS sequence"/>
</dbReference>
<evidence type="ECO:0000313" key="2">
    <source>
        <dbReference type="EMBL" id="MEQ6917889.1"/>
    </source>
</evidence>
<dbReference type="Gene3D" id="3.40.50.2000">
    <property type="entry name" value="Glycogen Phosphorylase B"/>
    <property type="match status" value="2"/>
</dbReference>
<dbReference type="Pfam" id="PF00534">
    <property type="entry name" value="Glycos_transf_1"/>
    <property type="match status" value="1"/>
</dbReference>
<dbReference type="InterPro" id="IPR001296">
    <property type="entry name" value="Glyco_trans_1"/>
</dbReference>
<keyword evidence="2" id="KW-0328">Glycosyltransferase</keyword>
<keyword evidence="3" id="KW-1185">Reference proteome</keyword>
<dbReference type="RefSeq" id="WP_349762149.1">
    <property type="nucleotide sequence ID" value="NZ_JBEGCJ010000004.1"/>
</dbReference>
<organism evidence="2 3">
    <name type="scientific">Halomonas aquatica</name>
    <dbReference type="NCBI Taxonomy" id="3151123"/>
    <lineage>
        <taxon>Bacteria</taxon>
        <taxon>Pseudomonadati</taxon>
        <taxon>Pseudomonadota</taxon>
        <taxon>Gammaproteobacteria</taxon>
        <taxon>Oceanospirillales</taxon>
        <taxon>Halomonadaceae</taxon>
        <taxon>Halomonas</taxon>
    </lineage>
</organism>
<gene>
    <name evidence="2" type="ORF">ABE960_10175</name>
</gene>
<dbReference type="CDD" id="cd03801">
    <property type="entry name" value="GT4_PimA-like"/>
    <property type="match status" value="1"/>
</dbReference>
<reference evidence="2 3" key="1">
    <citation type="submission" date="2024-05" db="EMBL/GenBank/DDBJ databases">
        <title>Halomonas sp. SSM6 16S ribosomal RNA gene Genome sequencing and assembly.</title>
        <authorList>
            <person name="Yook S."/>
        </authorList>
    </citation>
    <scope>NUCLEOTIDE SEQUENCE [LARGE SCALE GENOMIC DNA]</scope>
    <source>
        <strain evidence="2 3">SSM6</strain>
    </source>
</reference>
<dbReference type="EC" id="2.4.-.-" evidence="2"/>
<feature type="domain" description="Glycosyl transferase family 1" evidence="1">
    <location>
        <begin position="154"/>
        <end position="315"/>
    </location>
</feature>
<comment type="caution">
    <text evidence="2">The sequence shown here is derived from an EMBL/GenBank/DDBJ whole genome shotgun (WGS) entry which is preliminary data.</text>
</comment>
<name>A0ABV1NJB9_9GAMM</name>
<evidence type="ECO:0000313" key="3">
    <source>
        <dbReference type="Proteomes" id="UP001442468"/>
    </source>
</evidence>
<evidence type="ECO:0000259" key="1">
    <source>
        <dbReference type="Pfam" id="PF00534"/>
    </source>
</evidence>
<keyword evidence="2" id="KW-0808">Transferase</keyword>
<proteinExistence type="predicted"/>
<protein>
    <submittedName>
        <fullName evidence="2">Glycosyltransferase family 4 protein</fullName>
        <ecNumber evidence="2">2.4.-.-</ecNumber>
    </submittedName>
</protein>
<dbReference type="SUPFAM" id="SSF53756">
    <property type="entry name" value="UDP-Glycosyltransferase/glycogen phosphorylase"/>
    <property type="match status" value="1"/>
</dbReference>
<dbReference type="PANTHER" id="PTHR12526">
    <property type="entry name" value="GLYCOSYLTRANSFERASE"/>
    <property type="match status" value="1"/>
</dbReference>
<dbReference type="GO" id="GO:0016757">
    <property type="term" value="F:glycosyltransferase activity"/>
    <property type="evidence" value="ECO:0007669"/>
    <property type="project" value="UniProtKB-KW"/>
</dbReference>
<accession>A0ABV1NJB9</accession>
<sequence length="341" mass="37993">MNLAKGFRGGERQTALLIETLASRGNLQQTLVCRKDSPLREVLRDVSGLRFVSANHQLAGHGSVRKADTVHAHEAKAVHWAFLHHGLKGVPYIVTRRVDTPVKDRPSNRWCYRRAVRRVAISRVIMRELEMRGWGGVDLIPSAFSGLPTCEEATRRFHDTFAGKFLVGHAGALVDRHKGQRVLLEAARLLETRLPELQFVFLGDGEDREMLERESADQPNVAWLGFKENIGDYLAGLDMFAFPSRNEGLGSVLLDVMNVGVPIVATDVGGIPDIVQDNKTGLLVPKDDAIALSDALTRLYRSESLRAQLSQSAKQQLDRFSPEAMADSYISIYESIFRQEP</sequence>